<dbReference type="KEGG" id="fsy:FsymDg_4512"/>
<accession>F8AX48</accession>
<proteinExistence type="predicted"/>
<gene>
    <name evidence="1" type="ordered locus">FsymDg_4512</name>
</gene>
<organism evidence="1 2">
    <name type="scientific">Candidatus Protofrankia datiscae</name>
    <dbReference type="NCBI Taxonomy" id="2716812"/>
    <lineage>
        <taxon>Bacteria</taxon>
        <taxon>Bacillati</taxon>
        <taxon>Actinomycetota</taxon>
        <taxon>Actinomycetes</taxon>
        <taxon>Frankiales</taxon>
        <taxon>Frankiaceae</taxon>
        <taxon>Protofrankia</taxon>
    </lineage>
</organism>
<sequence length="131" mass="13335">MSGYVLDDLALSAGLAGTGSEHHRRELSRLLRGAIDGGPALDVPALCLAEATAARPAIAGHLADIIAVAPAGAIDICGLTRTGYLGTLRSHNPHLDWPASHAAMLALATGLPVLTVDSDRYGGVPVNVLSL</sequence>
<dbReference type="EMBL" id="CP002801">
    <property type="protein sequence ID" value="AEH11760.1"/>
    <property type="molecule type" value="Genomic_DNA"/>
</dbReference>
<name>F8AX48_9ACTN</name>
<evidence type="ECO:0000313" key="1">
    <source>
        <dbReference type="EMBL" id="AEH11760.1"/>
    </source>
</evidence>
<protein>
    <recommendedName>
        <fullName evidence="3">PilT protein domain protein</fullName>
    </recommendedName>
</protein>
<dbReference type="HOGENOM" id="CLU_1924482_0_0_11"/>
<keyword evidence="2" id="KW-1185">Reference proteome</keyword>
<evidence type="ECO:0008006" key="3">
    <source>
        <dbReference type="Google" id="ProtNLM"/>
    </source>
</evidence>
<dbReference type="Proteomes" id="UP000001549">
    <property type="component" value="Chromosome"/>
</dbReference>
<reference evidence="1 2" key="1">
    <citation type="submission" date="2011-05" db="EMBL/GenBank/DDBJ databases">
        <title>Complete sequence of chromosome of Frankia symbiont of Datisca glomerata.</title>
        <authorList>
            <consortium name="US DOE Joint Genome Institute"/>
            <person name="Lucas S."/>
            <person name="Han J."/>
            <person name="Lapidus A."/>
            <person name="Cheng J.-F."/>
            <person name="Goodwin L."/>
            <person name="Pitluck S."/>
            <person name="Peters L."/>
            <person name="Mikhailova N."/>
            <person name="Chertkov O."/>
            <person name="Teshima H."/>
            <person name="Han C."/>
            <person name="Tapia R."/>
            <person name="Land M."/>
            <person name="Hauser L."/>
            <person name="Kyrpides N."/>
            <person name="Ivanova N."/>
            <person name="Pagani I."/>
            <person name="Berry A."/>
            <person name="Pawlowski K."/>
            <person name="Persson T."/>
            <person name="Vanden Heuvel B."/>
            <person name="Benson D."/>
            <person name="Woyke T."/>
        </authorList>
    </citation>
    <scope>NUCLEOTIDE SEQUENCE [LARGE SCALE GENOMIC DNA]</scope>
    <source>
        <strain evidence="2">4085684</strain>
    </source>
</reference>
<dbReference type="RefSeq" id="WP_013875605.1">
    <property type="nucleotide sequence ID" value="NC_015656.1"/>
</dbReference>
<dbReference type="STRING" id="656024.FsymDg_4512"/>
<evidence type="ECO:0000313" key="2">
    <source>
        <dbReference type="Proteomes" id="UP000001549"/>
    </source>
</evidence>
<dbReference type="AlphaFoldDB" id="F8AX48"/>